<feature type="repeat" description="TPR" evidence="3">
    <location>
        <begin position="582"/>
        <end position="615"/>
    </location>
</feature>
<dbReference type="SMART" id="SM00028">
    <property type="entry name" value="TPR"/>
    <property type="match status" value="7"/>
</dbReference>
<feature type="transmembrane region" description="Helical" evidence="4">
    <location>
        <begin position="249"/>
        <end position="272"/>
    </location>
</feature>
<keyword evidence="1" id="KW-0677">Repeat</keyword>
<feature type="repeat" description="TPR" evidence="3">
    <location>
        <begin position="616"/>
        <end position="649"/>
    </location>
</feature>
<evidence type="ECO:0000313" key="6">
    <source>
        <dbReference type="Proteomes" id="UP000076715"/>
    </source>
</evidence>
<dbReference type="Gene3D" id="1.25.40.10">
    <property type="entry name" value="Tetratricopeptide repeat domain"/>
    <property type="match status" value="3"/>
</dbReference>
<reference evidence="5 6" key="1">
    <citation type="submission" date="2016-01" db="EMBL/GenBank/DDBJ databases">
        <title>The draft genome sequence of Aquimarina sp. RZW4-3-2.</title>
        <authorList>
            <person name="Wang Y."/>
        </authorList>
    </citation>
    <scope>NUCLEOTIDE SEQUENCE [LARGE SCALE GENOMIC DNA]</scope>
    <source>
        <strain evidence="5 6">RZW4-3-2</strain>
    </source>
</reference>
<evidence type="ECO:0000313" key="5">
    <source>
        <dbReference type="EMBL" id="KZS41286.1"/>
    </source>
</evidence>
<keyword evidence="4" id="KW-0472">Membrane</keyword>
<feature type="transmembrane region" description="Helical" evidence="4">
    <location>
        <begin position="312"/>
        <end position="333"/>
    </location>
</feature>
<feature type="transmembrane region" description="Helical" evidence="4">
    <location>
        <begin position="219"/>
        <end position="237"/>
    </location>
</feature>
<organism evidence="5 6">
    <name type="scientific">Aquimarina aggregata</name>
    <dbReference type="NCBI Taxonomy" id="1642818"/>
    <lineage>
        <taxon>Bacteria</taxon>
        <taxon>Pseudomonadati</taxon>
        <taxon>Bacteroidota</taxon>
        <taxon>Flavobacteriia</taxon>
        <taxon>Flavobacteriales</taxon>
        <taxon>Flavobacteriaceae</taxon>
        <taxon>Aquimarina</taxon>
    </lineage>
</organism>
<dbReference type="PANTHER" id="PTHR44227:SF3">
    <property type="entry name" value="PROTEIN O-MANNOSYL-TRANSFERASE TMTC4"/>
    <property type="match status" value="1"/>
</dbReference>
<dbReference type="InterPro" id="IPR052346">
    <property type="entry name" value="O-mannosyl-transferase_TMTC"/>
</dbReference>
<dbReference type="STRING" id="1642818.AWE51_23055"/>
<feature type="transmembrane region" description="Helical" evidence="4">
    <location>
        <begin position="345"/>
        <end position="366"/>
    </location>
</feature>
<protein>
    <submittedName>
        <fullName evidence="5">Uncharacterized protein</fullName>
    </submittedName>
</protein>
<evidence type="ECO:0000256" key="3">
    <source>
        <dbReference type="PROSITE-ProRule" id="PRU00339"/>
    </source>
</evidence>
<sequence length="762" mass="87433">MFIVTTITYLNHFDNSFHFDDFHTITENPNIKSLKNIPSFFTDGRTISSLPQNQTYRPIVTTSLAIDYWLGGGYKVFYFHLVSFILFLLLGVLIFFFTLKILDLTFYNNHNYYIAAGITLWYVLHPVMAETVNYIIARSDLQSTFFVVLAFVIYQHSSTAQKYHLYLIPVAIGTLSKPTTIMFAPLLVCYVFIFEEKMSFLTLFSKKHLNTFIKMAKKVAPSVLFCSLLFVFHHMMTPETFSTGSSKTYNYLITQPYVVSYYFGSIFFPIHLSADTDWTMLESIWSFKFLIGFLVLLALIVIAIFSSKTKKYAPISFGILWFLIALAPTSSIIPLAEVMNDHRMFFPYVGLIISTGYTIGLVLQYLKEKYQLINIHIITCTAIILSIYAFGTYQRNKVWHNEESLWKDVTIKSPKNGRGLMNYGLTLMAKGDYDTAESYFKSALKLLPYYHSLYINLGILNNAKGNASEAEKHFKSAIKHGANFYTSWFYYGRFLSQKGRANEAITKLSKATELSPFHMETRYLLMDNYLTIEDWSSLKKIAVSTLKIDESDTKSQIFLQSSIDKKSALETEEAAISKNPTAEKYLDLSLKYYQKKHYKKSIEIANKVIAIKPNSHEAYNNICTAYNLLGEYKKAIEACNKAILLIPNFNLAKNNLNYAITRNTKITELTSLLEKDQNEGNYLNLGLLYFNFGHYQKCIEITKKGIISHPNSDNLYNNMCAAYNSLKNWDKAIEAGKQGLTINPNNELLKNNYNWAIKNKGN</sequence>
<keyword evidence="4" id="KW-1133">Transmembrane helix</keyword>
<feature type="transmembrane region" description="Helical" evidence="4">
    <location>
        <begin position="284"/>
        <end position="305"/>
    </location>
</feature>
<dbReference type="GO" id="GO:0035269">
    <property type="term" value="P:protein O-linked glycosylation via mannose"/>
    <property type="evidence" value="ECO:0007669"/>
    <property type="project" value="TreeGrafter"/>
</dbReference>
<keyword evidence="4" id="KW-0812">Transmembrane</keyword>
<evidence type="ECO:0000256" key="4">
    <source>
        <dbReference type="SAM" id="Phobius"/>
    </source>
</evidence>
<feature type="repeat" description="TPR" evidence="3">
    <location>
        <begin position="417"/>
        <end position="450"/>
    </location>
</feature>
<keyword evidence="2 3" id="KW-0802">TPR repeat</keyword>
<dbReference type="PROSITE" id="PS50005">
    <property type="entry name" value="TPR"/>
    <property type="match status" value="6"/>
</dbReference>
<comment type="caution">
    <text evidence="5">The sequence shown here is derived from an EMBL/GenBank/DDBJ whole genome shotgun (WGS) entry which is preliminary data.</text>
</comment>
<dbReference type="Proteomes" id="UP000076715">
    <property type="component" value="Unassembled WGS sequence"/>
</dbReference>
<feature type="transmembrane region" description="Helical" evidence="4">
    <location>
        <begin position="77"/>
        <end position="99"/>
    </location>
</feature>
<proteinExistence type="predicted"/>
<feature type="repeat" description="TPR" evidence="3">
    <location>
        <begin position="679"/>
        <end position="712"/>
    </location>
</feature>
<accession>A0A162FCP2</accession>
<dbReference type="SUPFAM" id="SSF48452">
    <property type="entry name" value="TPR-like"/>
    <property type="match status" value="1"/>
</dbReference>
<feature type="transmembrane region" description="Helical" evidence="4">
    <location>
        <begin position="166"/>
        <end position="193"/>
    </location>
</feature>
<dbReference type="PANTHER" id="PTHR44227">
    <property type="match status" value="1"/>
</dbReference>
<evidence type="ECO:0000256" key="2">
    <source>
        <dbReference type="ARBA" id="ARBA00022803"/>
    </source>
</evidence>
<feature type="repeat" description="TPR" evidence="3">
    <location>
        <begin position="713"/>
        <end position="746"/>
    </location>
</feature>
<dbReference type="Pfam" id="PF00515">
    <property type="entry name" value="TPR_1"/>
    <property type="match status" value="1"/>
</dbReference>
<feature type="repeat" description="TPR" evidence="3">
    <location>
        <begin position="485"/>
        <end position="518"/>
    </location>
</feature>
<feature type="transmembrane region" description="Helical" evidence="4">
    <location>
        <begin position="373"/>
        <end position="391"/>
    </location>
</feature>
<name>A0A162FCP2_9FLAO</name>
<gene>
    <name evidence="5" type="ORF">AWE51_23055</name>
</gene>
<feature type="transmembrane region" description="Helical" evidence="4">
    <location>
        <begin position="111"/>
        <end position="129"/>
    </location>
</feature>
<dbReference type="InterPro" id="IPR019734">
    <property type="entry name" value="TPR_rpt"/>
</dbReference>
<dbReference type="InterPro" id="IPR011990">
    <property type="entry name" value="TPR-like_helical_dom_sf"/>
</dbReference>
<dbReference type="GO" id="GO:0000030">
    <property type="term" value="F:mannosyltransferase activity"/>
    <property type="evidence" value="ECO:0007669"/>
    <property type="project" value="TreeGrafter"/>
</dbReference>
<dbReference type="Pfam" id="PF14559">
    <property type="entry name" value="TPR_19"/>
    <property type="match status" value="1"/>
</dbReference>
<dbReference type="EMBL" id="LQRT01000006">
    <property type="protein sequence ID" value="KZS41286.1"/>
    <property type="molecule type" value="Genomic_DNA"/>
</dbReference>
<dbReference type="AlphaFoldDB" id="A0A162FCP2"/>
<dbReference type="GO" id="GO:0030968">
    <property type="term" value="P:endoplasmic reticulum unfolded protein response"/>
    <property type="evidence" value="ECO:0007669"/>
    <property type="project" value="TreeGrafter"/>
</dbReference>
<keyword evidence="6" id="KW-1185">Reference proteome</keyword>
<evidence type="ECO:0000256" key="1">
    <source>
        <dbReference type="ARBA" id="ARBA00022737"/>
    </source>
</evidence>